<reference evidence="2 3" key="1">
    <citation type="journal article" date="2018" name="Sci. Rep.">
        <title>Genome sequence of the cauliflower mushroom Sparassis crispa (Hanabiratake) and its association with beneficial usage.</title>
        <authorList>
            <person name="Kiyama R."/>
            <person name="Furutani Y."/>
            <person name="Kawaguchi K."/>
            <person name="Nakanishi T."/>
        </authorList>
    </citation>
    <scope>NUCLEOTIDE SEQUENCE [LARGE SCALE GENOMIC DNA]</scope>
</reference>
<feature type="transmembrane region" description="Helical" evidence="1">
    <location>
        <begin position="170"/>
        <end position="190"/>
    </location>
</feature>
<comment type="caution">
    <text evidence="2">The sequence shown here is derived from an EMBL/GenBank/DDBJ whole genome shotgun (WGS) entry which is preliminary data.</text>
</comment>
<name>A0A401G9W3_9APHY</name>
<gene>
    <name evidence="2" type="ORF">SCP_0201730</name>
</gene>
<keyword evidence="1" id="KW-1133">Transmembrane helix</keyword>
<dbReference type="EMBL" id="BFAD01000002">
    <property type="protein sequence ID" value="GBE78976.1"/>
    <property type="molecule type" value="Genomic_DNA"/>
</dbReference>
<keyword evidence="1" id="KW-0472">Membrane</keyword>
<keyword evidence="3" id="KW-1185">Reference proteome</keyword>
<dbReference type="AlphaFoldDB" id="A0A401G9W3"/>
<dbReference type="OrthoDB" id="3357408at2759"/>
<dbReference type="RefSeq" id="XP_027609889.1">
    <property type="nucleotide sequence ID" value="XM_027754088.1"/>
</dbReference>
<feature type="transmembrane region" description="Helical" evidence="1">
    <location>
        <begin position="126"/>
        <end position="150"/>
    </location>
</feature>
<proteinExistence type="predicted"/>
<keyword evidence="1" id="KW-0812">Transmembrane</keyword>
<evidence type="ECO:0000313" key="2">
    <source>
        <dbReference type="EMBL" id="GBE78976.1"/>
    </source>
</evidence>
<dbReference type="GeneID" id="38775893"/>
<dbReference type="Proteomes" id="UP000287166">
    <property type="component" value="Unassembled WGS sequence"/>
</dbReference>
<evidence type="ECO:0000313" key="3">
    <source>
        <dbReference type="Proteomes" id="UP000287166"/>
    </source>
</evidence>
<feature type="transmembrane region" description="Helical" evidence="1">
    <location>
        <begin position="24"/>
        <end position="45"/>
    </location>
</feature>
<evidence type="ECO:0000256" key="1">
    <source>
        <dbReference type="SAM" id="Phobius"/>
    </source>
</evidence>
<sequence>MASTAIPPLNKISLVGIWIESVLWGMKMLGVTSIVLFAFATAHIAGSLHQLLEAFIYVPSPAPPLYSTLYWANKTNGVAVMKTVLYDTTVWLQDIALVHSNMITCNKHVSRSLRIWRLYVVWDRNWLICILPVVVDLAHMGSACAATGLLAQPNADIYGVELKRLGPVSWSLDLAVNISVTAAIAGRLWYMGRKVSLAASSRGLNSDQNPYLAPIFHFRVPPIPSS</sequence>
<protein>
    <submittedName>
        <fullName evidence="2">Uncharacterized protein</fullName>
    </submittedName>
</protein>
<dbReference type="InParanoid" id="A0A401G9W3"/>
<organism evidence="2 3">
    <name type="scientific">Sparassis crispa</name>
    <dbReference type="NCBI Taxonomy" id="139825"/>
    <lineage>
        <taxon>Eukaryota</taxon>
        <taxon>Fungi</taxon>
        <taxon>Dikarya</taxon>
        <taxon>Basidiomycota</taxon>
        <taxon>Agaricomycotina</taxon>
        <taxon>Agaricomycetes</taxon>
        <taxon>Polyporales</taxon>
        <taxon>Sparassidaceae</taxon>
        <taxon>Sparassis</taxon>
    </lineage>
</organism>
<accession>A0A401G9W3</accession>